<reference evidence="4 5" key="1">
    <citation type="submission" date="2019-03" db="EMBL/GenBank/DDBJ databases">
        <title>Genomic Encyclopedia of Type Strains, Phase IV (KMG-IV): sequencing the most valuable type-strain genomes for metagenomic binning, comparative biology and taxonomic classification.</title>
        <authorList>
            <person name="Goeker M."/>
        </authorList>
    </citation>
    <scope>NUCLEOTIDE SEQUENCE [LARGE SCALE GENOMIC DNA]</scope>
    <source>
        <strain evidence="4 5">DSM 21100</strain>
    </source>
</reference>
<dbReference type="InterPro" id="IPR046778">
    <property type="entry name" value="UPF0758_N"/>
</dbReference>
<gene>
    <name evidence="4" type="ORF">EDD80_12414</name>
</gene>
<dbReference type="EMBL" id="SMAD01000024">
    <property type="protein sequence ID" value="TCS83957.1"/>
    <property type="molecule type" value="Genomic_DNA"/>
</dbReference>
<dbReference type="GO" id="GO:0000977">
    <property type="term" value="F:RNA polymerase II transcription regulatory region sequence-specific DNA binding"/>
    <property type="evidence" value="ECO:0007669"/>
    <property type="project" value="InterPro"/>
</dbReference>
<dbReference type="Pfam" id="PF20582">
    <property type="entry name" value="UPF0758_N"/>
    <property type="match status" value="1"/>
</dbReference>
<protein>
    <submittedName>
        <fullName evidence="4">Uncharacterized protein DUF3276</fullName>
    </submittedName>
</protein>
<comment type="caution">
    <text evidence="4">The sequence shown here is derived from an EMBL/GenBank/DDBJ whole genome shotgun (WGS) entry which is preliminary data.</text>
</comment>
<dbReference type="InterPro" id="IPR006628">
    <property type="entry name" value="PUR-bd_fam"/>
</dbReference>
<dbReference type="PANTHER" id="PTHR30471">
    <property type="entry name" value="DNA REPAIR PROTEIN RADC"/>
    <property type="match status" value="1"/>
</dbReference>
<sequence length="190" mass="21558">MKNIILVSEYFSSGRRHYFLDFKRASNGSVYLKIARSDEKGDGTYERRDLVVFEEDLECLIQAFSYLFYAASYHQEGEVRVVDLKRKREAQGSGIKDWDEQDRPREKMLENGAVSMSDADLLAMLIGSGTPKESAVGLAGRILEDVDFNLERLRRMSYQELCAFPGMGMAKSCTILAALELGRRLATDLF</sequence>
<dbReference type="Gene3D" id="3.10.450.700">
    <property type="match status" value="1"/>
</dbReference>
<organism evidence="4 5">
    <name type="scientific">Anseongella ginsenosidimutans</name>
    <dbReference type="NCBI Taxonomy" id="496056"/>
    <lineage>
        <taxon>Bacteria</taxon>
        <taxon>Pseudomonadati</taxon>
        <taxon>Bacteroidota</taxon>
        <taxon>Sphingobacteriia</taxon>
        <taxon>Sphingobacteriales</taxon>
        <taxon>Sphingobacteriaceae</taxon>
        <taxon>Anseongella</taxon>
    </lineage>
</organism>
<evidence type="ECO:0000259" key="3">
    <source>
        <dbReference type="Pfam" id="PF20582"/>
    </source>
</evidence>
<accession>A0A4R3KK26</accession>
<dbReference type="AlphaFoldDB" id="A0A4R3KK26"/>
<dbReference type="Pfam" id="PF11680">
    <property type="entry name" value="DUF3276"/>
    <property type="match status" value="1"/>
</dbReference>
<keyword evidence="5" id="KW-1185">Reference proteome</keyword>
<dbReference type="GO" id="GO:0032422">
    <property type="term" value="F:purine-rich negative regulatory element binding"/>
    <property type="evidence" value="ECO:0007669"/>
    <property type="project" value="InterPro"/>
</dbReference>
<dbReference type="RefSeq" id="WP_132130770.1">
    <property type="nucleotide sequence ID" value="NZ_CP042432.1"/>
</dbReference>
<feature type="domain" description="UPF0758" evidence="3">
    <location>
        <begin position="95"/>
        <end position="173"/>
    </location>
</feature>
<dbReference type="InterPro" id="IPR001405">
    <property type="entry name" value="UPF0758"/>
</dbReference>
<dbReference type="OrthoDB" id="798376at2"/>
<keyword evidence="2" id="KW-0238">DNA-binding</keyword>
<evidence type="ECO:0000256" key="1">
    <source>
        <dbReference type="ARBA" id="ARBA00009251"/>
    </source>
</evidence>
<evidence type="ECO:0000313" key="5">
    <source>
        <dbReference type="Proteomes" id="UP000295807"/>
    </source>
</evidence>
<evidence type="ECO:0000256" key="2">
    <source>
        <dbReference type="ARBA" id="ARBA00023125"/>
    </source>
</evidence>
<evidence type="ECO:0000313" key="4">
    <source>
        <dbReference type="EMBL" id="TCS83957.1"/>
    </source>
</evidence>
<comment type="similarity">
    <text evidence="1">Belongs to the PUR DNA-binding protein family.</text>
</comment>
<dbReference type="Proteomes" id="UP000295807">
    <property type="component" value="Unassembled WGS sequence"/>
</dbReference>
<name>A0A4R3KK26_9SPHI</name>
<proteinExistence type="inferred from homology"/>
<dbReference type="PANTHER" id="PTHR30471:SF3">
    <property type="entry name" value="UPF0758 PROTEIN YEES-RELATED"/>
    <property type="match status" value="1"/>
</dbReference>